<dbReference type="EMBL" id="JAQQWL010000005">
    <property type="protein sequence ID" value="KAK8073804.1"/>
    <property type="molecule type" value="Genomic_DNA"/>
</dbReference>
<dbReference type="RefSeq" id="XP_066718279.1">
    <property type="nucleotide sequence ID" value="XM_066856112.1"/>
</dbReference>
<accession>A0ABR1VV70</accession>
<gene>
    <name evidence="1" type="ORF">PG994_004703</name>
</gene>
<reference evidence="1 2" key="1">
    <citation type="submission" date="2023-01" db="EMBL/GenBank/DDBJ databases">
        <title>Analysis of 21 Apiospora genomes using comparative genomics revels a genus with tremendous synthesis potential of carbohydrate active enzymes and secondary metabolites.</title>
        <authorList>
            <person name="Sorensen T."/>
        </authorList>
    </citation>
    <scope>NUCLEOTIDE SEQUENCE [LARGE SCALE GENOMIC DNA]</scope>
    <source>
        <strain evidence="1 2">CBS 135458</strain>
    </source>
</reference>
<comment type="caution">
    <text evidence="1">The sequence shown here is derived from an EMBL/GenBank/DDBJ whole genome shotgun (WGS) entry which is preliminary data.</text>
</comment>
<organism evidence="1 2">
    <name type="scientific">Apiospora phragmitis</name>
    <dbReference type="NCBI Taxonomy" id="2905665"/>
    <lineage>
        <taxon>Eukaryota</taxon>
        <taxon>Fungi</taxon>
        <taxon>Dikarya</taxon>
        <taxon>Ascomycota</taxon>
        <taxon>Pezizomycotina</taxon>
        <taxon>Sordariomycetes</taxon>
        <taxon>Xylariomycetidae</taxon>
        <taxon>Amphisphaeriales</taxon>
        <taxon>Apiosporaceae</taxon>
        <taxon>Apiospora</taxon>
    </lineage>
</organism>
<dbReference type="GeneID" id="92089175"/>
<dbReference type="Proteomes" id="UP001480595">
    <property type="component" value="Unassembled WGS sequence"/>
</dbReference>
<proteinExistence type="predicted"/>
<name>A0ABR1VV70_9PEZI</name>
<evidence type="ECO:0000313" key="2">
    <source>
        <dbReference type="Proteomes" id="UP001480595"/>
    </source>
</evidence>
<protein>
    <submittedName>
        <fullName evidence="1">Uncharacterized protein</fullName>
    </submittedName>
</protein>
<evidence type="ECO:0000313" key="1">
    <source>
        <dbReference type="EMBL" id="KAK8073804.1"/>
    </source>
</evidence>
<keyword evidence="2" id="KW-1185">Reference proteome</keyword>
<sequence length="116" mass="12273">MAEPVHPIPTCTGNGAESSGTVITETFSYPAGTFTHNHTTGSWPGNTFTITHTQQGDGYKTMHFPPHEVVPTPDNKAARAEDRVNAAAIEWTSAGATSTTSSATTWATDKTLLNLV</sequence>